<dbReference type="InterPro" id="IPR007562">
    <property type="entry name" value="Transglutaminase-like_domain"/>
</dbReference>
<dbReference type="InterPro" id="IPR028974">
    <property type="entry name" value="TSP_type-3_rpt"/>
</dbReference>
<dbReference type="AlphaFoldDB" id="C6A2F8"/>
<dbReference type="PROSITE" id="PS51257">
    <property type="entry name" value="PROKAR_LIPOPROTEIN"/>
    <property type="match status" value="1"/>
</dbReference>
<dbReference type="eggNOG" id="arCOG07561">
    <property type="taxonomic scope" value="Archaea"/>
</dbReference>
<evidence type="ECO:0000256" key="3">
    <source>
        <dbReference type="ARBA" id="ARBA00022525"/>
    </source>
</evidence>
<evidence type="ECO:0000256" key="6">
    <source>
        <dbReference type="SAM" id="MobiDB-lite"/>
    </source>
</evidence>
<dbReference type="EMBL" id="CP001463">
    <property type="protein sequence ID" value="ACS89803.1"/>
    <property type="molecule type" value="Genomic_DNA"/>
</dbReference>
<name>C6A2F8_THESM</name>
<keyword evidence="5" id="KW-0106">Calcium</keyword>
<dbReference type="InterPro" id="IPR059100">
    <property type="entry name" value="TSP3_bac"/>
</dbReference>
<dbReference type="Gene3D" id="3.10.620.30">
    <property type="match status" value="1"/>
</dbReference>
<evidence type="ECO:0000256" key="5">
    <source>
        <dbReference type="ARBA" id="ARBA00022837"/>
    </source>
</evidence>
<dbReference type="PROSITE" id="PS00018">
    <property type="entry name" value="EF_HAND_1"/>
    <property type="match status" value="2"/>
</dbReference>
<dbReference type="KEGG" id="tsi:TSIB_0741"/>
<evidence type="ECO:0000256" key="4">
    <source>
        <dbReference type="ARBA" id="ARBA00022729"/>
    </source>
</evidence>
<protein>
    <submittedName>
        <fullName evidence="8">Predicted calcium-binding protein</fullName>
    </submittedName>
</protein>
<dbReference type="PANTHER" id="PTHR37467">
    <property type="entry name" value="EXPORTED CALCIUM-BINDING GLYCOPROTEIN-RELATED"/>
    <property type="match status" value="1"/>
</dbReference>
<dbReference type="eggNOG" id="arCOG02164">
    <property type="taxonomic scope" value="Archaea"/>
</dbReference>
<dbReference type="OrthoDB" id="86147at2157"/>
<sequence>MVDILRKKHALFVILLVTMTLLSSACIQKPGGEEPTVSSSTNPEDNDGLSFDEEQKYGTDPSNPDTDGDKIIDGDEVHKYHTDPLKVDSDEDGLTDYEELFEYNTNPLDVDTDGDGLRDNVEVEKGTDPTLEDTDGDNIVDADEVNTYFTNPLSQDTDGDGLTDYAEIFTYNTSPTTEDSDGDGMDDSAELELKTNPLLEDTDNDRLWDGEELVKYHTDPLNPDSDDDGLLDGHEIVFETNPLKVDSDRNYLVDSDGDYLPDGYEVKIGTNPAHDWRYKYEEEAFKAGLSKLLRKEVSPVSKQFMEYNTTLDRAWAILEWIDENIQYNYTKLDLIEEMVYNWSTLSGHERELYKKLTRLQAANDTIYRKSGICGDYAILTAALLLESNISPVYMLDINYKDKEVGHNTVAIKIDSEYFVLDQHLPMKPIGNYYWDSLRAEMGEIANVTFYIIKLDENGEPIIYSNWIWTGKFMKKKAYTMTEKDIDFIIELTKQKFLELYPDYREDERLKQNAETQLKSIKSTNETTKMSLPSGFTKGWTLWRYYEYFALYYHPAIGEKLIEDYWPIPAFLKDNWKEVIEQCDKFYLIMDADENNVIIIKDSTGDAFKIPRIVMVMEIAK</sequence>
<dbReference type="PANTHER" id="PTHR37467:SF1">
    <property type="entry name" value="EXPORTED CALCIUM-BINDING GLYCOPROTEIN"/>
    <property type="match status" value="1"/>
</dbReference>
<dbReference type="Pfam" id="PF18884">
    <property type="entry name" value="TSP3_bac"/>
    <property type="match status" value="9"/>
</dbReference>
<evidence type="ECO:0000313" key="8">
    <source>
        <dbReference type="EMBL" id="ACS89803.1"/>
    </source>
</evidence>
<dbReference type="GO" id="GO:0005509">
    <property type="term" value="F:calcium ion binding"/>
    <property type="evidence" value="ECO:0007669"/>
    <property type="project" value="InterPro"/>
</dbReference>
<keyword evidence="9" id="KW-1185">Reference proteome</keyword>
<gene>
    <name evidence="8" type="ordered locus">TSIB_0741</name>
</gene>
<reference evidence="8 9" key="1">
    <citation type="journal article" date="2009" name="Appl. Environ. Microbiol.">
        <title>Metabolic versatility and indigenous origin of the archaeon Thermococcus sibiricus, isolated from a siberian oil reservoir, as revealed by genome analysis.</title>
        <authorList>
            <person name="Mardanov A.V."/>
            <person name="Ravin N.V."/>
            <person name="Svetlitchnyi V.A."/>
            <person name="Beletsky A.V."/>
            <person name="Miroshnichenko M.L."/>
            <person name="Bonch-Osmolovskaya E.A."/>
            <person name="Skryabin K.G."/>
        </authorList>
    </citation>
    <scope>NUCLEOTIDE SEQUENCE [LARGE SCALE GENOMIC DNA]</scope>
    <source>
        <strain evidence="9">DSM 12597 / MM 739</strain>
    </source>
</reference>
<evidence type="ECO:0000259" key="7">
    <source>
        <dbReference type="Pfam" id="PF04473"/>
    </source>
</evidence>
<comment type="subcellular location">
    <subcellularLocation>
        <location evidence="1">Secreted</location>
    </subcellularLocation>
</comment>
<dbReference type="InterPro" id="IPR018247">
    <property type="entry name" value="EF_Hand_1_Ca_BS"/>
</dbReference>
<comment type="similarity">
    <text evidence="2">Belongs to the UPF0252 family.</text>
</comment>
<organism evidence="8 9">
    <name type="scientific">Thermococcus sibiricus (strain DSM 12597 / MM 739)</name>
    <dbReference type="NCBI Taxonomy" id="604354"/>
    <lineage>
        <taxon>Archaea</taxon>
        <taxon>Methanobacteriati</taxon>
        <taxon>Methanobacteriota</taxon>
        <taxon>Thermococci</taxon>
        <taxon>Thermococcales</taxon>
        <taxon>Thermococcaceae</taxon>
        <taxon>Thermococcus</taxon>
    </lineage>
</organism>
<dbReference type="Gene3D" id="4.10.1080.10">
    <property type="entry name" value="TSP type-3 repeat"/>
    <property type="match status" value="1"/>
</dbReference>
<evidence type="ECO:0000313" key="9">
    <source>
        <dbReference type="Proteomes" id="UP000009079"/>
    </source>
</evidence>
<keyword evidence="4" id="KW-0732">Signal</keyword>
<dbReference type="Proteomes" id="UP000009079">
    <property type="component" value="Chromosome"/>
</dbReference>
<feature type="domain" description="Transglutaminase-like" evidence="7">
    <location>
        <begin position="296"/>
        <end position="450"/>
    </location>
</feature>
<dbReference type="Pfam" id="PF04473">
    <property type="entry name" value="DUF553"/>
    <property type="match status" value="1"/>
</dbReference>
<keyword evidence="3" id="KW-0964">Secreted</keyword>
<feature type="region of interest" description="Disordered" evidence="6">
    <location>
        <begin position="29"/>
        <end position="73"/>
    </location>
</feature>
<evidence type="ECO:0000256" key="2">
    <source>
        <dbReference type="ARBA" id="ARBA00007458"/>
    </source>
</evidence>
<dbReference type="InterPro" id="IPR053180">
    <property type="entry name" value="Ca-binding_acidic-repeat"/>
</dbReference>
<dbReference type="RefSeq" id="WP_015849023.1">
    <property type="nucleotide sequence ID" value="NC_012883.1"/>
</dbReference>
<proteinExistence type="inferred from homology"/>
<dbReference type="HOGENOM" id="CLU_455373_0_0_2"/>
<evidence type="ECO:0000256" key="1">
    <source>
        <dbReference type="ARBA" id="ARBA00004613"/>
    </source>
</evidence>
<accession>C6A2F8</accession>
<dbReference type="GeneID" id="8095731"/>